<dbReference type="Pfam" id="PF00046">
    <property type="entry name" value="Homeodomain"/>
    <property type="match status" value="1"/>
</dbReference>
<dbReference type="InterPro" id="IPR001356">
    <property type="entry name" value="HD"/>
</dbReference>
<accession>A0AAF0ESN3</accession>
<keyword evidence="1 4" id="KW-0238">DNA-binding</keyword>
<dbReference type="GO" id="GO:0005634">
    <property type="term" value="C:nucleus"/>
    <property type="evidence" value="ECO:0007669"/>
    <property type="project" value="UniProtKB-SubCell"/>
</dbReference>
<evidence type="ECO:0000256" key="3">
    <source>
        <dbReference type="ARBA" id="ARBA00023242"/>
    </source>
</evidence>
<gene>
    <name evidence="8" type="ORF">MCUN1_002896</name>
</gene>
<dbReference type="CDD" id="cd00086">
    <property type="entry name" value="homeodomain"/>
    <property type="match status" value="1"/>
</dbReference>
<evidence type="ECO:0000313" key="8">
    <source>
        <dbReference type="EMBL" id="WFD36025.1"/>
    </source>
</evidence>
<dbReference type="EMBL" id="CP119880">
    <property type="protein sequence ID" value="WFD36025.1"/>
    <property type="molecule type" value="Genomic_DNA"/>
</dbReference>
<feature type="compositionally biased region" description="Polar residues" evidence="6">
    <location>
        <begin position="210"/>
        <end position="222"/>
    </location>
</feature>
<evidence type="ECO:0000313" key="9">
    <source>
        <dbReference type="Proteomes" id="UP001219933"/>
    </source>
</evidence>
<dbReference type="InterPro" id="IPR017970">
    <property type="entry name" value="Homeobox_CS"/>
</dbReference>
<dbReference type="PROSITE" id="PS50071">
    <property type="entry name" value="HOMEOBOX_2"/>
    <property type="match status" value="1"/>
</dbReference>
<reference evidence="8" key="1">
    <citation type="submission" date="2023-03" db="EMBL/GenBank/DDBJ databases">
        <title>Mating type loci evolution in Malassezia.</title>
        <authorList>
            <person name="Coelho M.A."/>
        </authorList>
    </citation>
    <scope>NUCLEOTIDE SEQUENCE</scope>
    <source>
        <strain evidence="8">CBS 11721</strain>
    </source>
</reference>
<feature type="region of interest" description="Disordered" evidence="6">
    <location>
        <begin position="189"/>
        <end position="243"/>
    </location>
</feature>
<feature type="compositionally biased region" description="Basic and acidic residues" evidence="6">
    <location>
        <begin position="295"/>
        <end position="315"/>
    </location>
</feature>
<dbReference type="GO" id="GO:0000978">
    <property type="term" value="F:RNA polymerase II cis-regulatory region sequence-specific DNA binding"/>
    <property type="evidence" value="ECO:0007669"/>
    <property type="project" value="TreeGrafter"/>
</dbReference>
<feature type="domain" description="Homeobox" evidence="7">
    <location>
        <begin position="20"/>
        <end position="80"/>
    </location>
</feature>
<keyword evidence="9" id="KW-1185">Reference proteome</keyword>
<dbReference type="GO" id="GO:0000981">
    <property type="term" value="F:DNA-binding transcription factor activity, RNA polymerase II-specific"/>
    <property type="evidence" value="ECO:0007669"/>
    <property type="project" value="InterPro"/>
</dbReference>
<dbReference type="Proteomes" id="UP001219933">
    <property type="component" value="Chromosome 4"/>
</dbReference>
<evidence type="ECO:0000259" key="7">
    <source>
        <dbReference type="PROSITE" id="PS50071"/>
    </source>
</evidence>
<proteinExistence type="predicted"/>
<dbReference type="SUPFAM" id="SSF46689">
    <property type="entry name" value="Homeodomain-like"/>
    <property type="match status" value="1"/>
</dbReference>
<dbReference type="AlphaFoldDB" id="A0AAF0ESN3"/>
<evidence type="ECO:0000256" key="4">
    <source>
        <dbReference type="PROSITE-ProRule" id="PRU00108"/>
    </source>
</evidence>
<dbReference type="GO" id="GO:0030154">
    <property type="term" value="P:cell differentiation"/>
    <property type="evidence" value="ECO:0007669"/>
    <property type="project" value="TreeGrafter"/>
</dbReference>
<feature type="region of interest" description="Disordered" evidence="6">
    <location>
        <begin position="1"/>
        <end position="30"/>
    </location>
</feature>
<keyword evidence="3 4" id="KW-0539">Nucleus</keyword>
<dbReference type="InterPro" id="IPR051000">
    <property type="entry name" value="Homeobox_DNA-bind_prot"/>
</dbReference>
<dbReference type="PANTHER" id="PTHR24324:SF9">
    <property type="entry name" value="HOMEOBOX DOMAIN-CONTAINING PROTEIN"/>
    <property type="match status" value="1"/>
</dbReference>
<sequence>MSAKSMSRNLVADQPRGLVTREKKRRRRTRPHEADILMAAYLQNPFPNDKARAQIAAAVGMQPRAVSIWFQNRRQAEKKRSARYCVASQGGKRDLQSLVPSNSILRPCPMNRSVSAPDVLLETSIGSNAELGRLMPGLTSTTEGRGIISGIDRDLWERMESSSVPNSSDMDDHSSDIDDEERTLRRLAFRRSQQADARSEIKRTGMRRVQSAQKMRSAQQLELATARGGADKENMPPEDAPLGVRTGKMMRTESMPIKSALANTHAAARATLGRPEPYSGMRRAISGGAIDLRTRESSARSDIKPIERPEAHDDSGFFDEGDVSDTSPMRASVHDRHAAELLLGLGTVHTHS</sequence>
<comment type="subcellular location">
    <subcellularLocation>
        <location evidence="4 5">Nucleus</location>
    </subcellularLocation>
</comment>
<feature type="region of interest" description="Disordered" evidence="6">
    <location>
        <begin position="295"/>
        <end position="331"/>
    </location>
</feature>
<protein>
    <recommendedName>
        <fullName evidence="7">Homeobox domain-containing protein</fullName>
    </recommendedName>
</protein>
<evidence type="ECO:0000256" key="5">
    <source>
        <dbReference type="RuleBase" id="RU000682"/>
    </source>
</evidence>
<keyword evidence="2 4" id="KW-0371">Homeobox</keyword>
<evidence type="ECO:0000256" key="2">
    <source>
        <dbReference type="ARBA" id="ARBA00023155"/>
    </source>
</evidence>
<feature type="DNA-binding region" description="Homeobox" evidence="4">
    <location>
        <begin position="22"/>
        <end position="81"/>
    </location>
</feature>
<evidence type="ECO:0000256" key="6">
    <source>
        <dbReference type="SAM" id="MobiDB-lite"/>
    </source>
</evidence>
<dbReference type="Gene3D" id="1.10.10.60">
    <property type="entry name" value="Homeodomain-like"/>
    <property type="match status" value="1"/>
</dbReference>
<dbReference type="PROSITE" id="PS00027">
    <property type="entry name" value="HOMEOBOX_1"/>
    <property type="match status" value="1"/>
</dbReference>
<organism evidence="8 9">
    <name type="scientific">Malassezia cuniculi</name>
    <dbReference type="NCBI Taxonomy" id="948313"/>
    <lineage>
        <taxon>Eukaryota</taxon>
        <taxon>Fungi</taxon>
        <taxon>Dikarya</taxon>
        <taxon>Basidiomycota</taxon>
        <taxon>Ustilaginomycotina</taxon>
        <taxon>Malasseziomycetes</taxon>
        <taxon>Malasseziales</taxon>
        <taxon>Malasseziaceae</taxon>
        <taxon>Malassezia</taxon>
    </lineage>
</organism>
<dbReference type="SMART" id="SM00389">
    <property type="entry name" value="HOX"/>
    <property type="match status" value="1"/>
</dbReference>
<name>A0AAF0ESN3_9BASI</name>
<dbReference type="PANTHER" id="PTHR24324">
    <property type="entry name" value="HOMEOBOX PROTEIN HHEX"/>
    <property type="match status" value="1"/>
</dbReference>
<evidence type="ECO:0000256" key="1">
    <source>
        <dbReference type="ARBA" id="ARBA00023125"/>
    </source>
</evidence>
<dbReference type="InterPro" id="IPR009057">
    <property type="entry name" value="Homeodomain-like_sf"/>
</dbReference>